<reference evidence="11" key="1">
    <citation type="submission" date="2023-03" db="EMBL/GenBank/DDBJ databases">
        <title>Complete genome of Cladonia borealis.</title>
        <authorList>
            <person name="Park H."/>
        </authorList>
    </citation>
    <scope>NUCLEOTIDE SEQUENCE</scope>
    <source>
        <strain evidence="11">ANT050790</strain>
    </source>
</reference>
<dbReference type="InterPro" id="IPR001579">
    <property type="entry name" value="Glyco_hydro_18_chit_AS"/>
</dbReference>
<comment type="caution">
    <text evidence="11">The sequence shown here is derived from an EMBL/GenBank/DDBJ whole genome shotgun (WGS) entry which is preliminary data.</text>
</comment>
<dbReference type="GO" id="GO:0008843">
    <property type="term" value="F:endochitinase activity"/>
    <property type="evidence" value="ECO:0007669"/>
    <property type="project" value="UniProtKB-EC"/>
</dbReference>
<dbReference type="Gene3D" id="3.20.20.80">
    <property type="entry name" value="Glycosidases"/>
    <property type="match status" value="1"/>
</dbReference>
<dbReference type="InterPro" id="IPR029070">
    <property type="entry name" value="Chitinase_insertion_sf"/>
</dbReference>
<evidence type="ECO:0000256" key="3">
    <source>
        <dbReference type="ARBA" id="ARBA00012729"/>
    </source>
</evidence>
<name>A0AA39R6L3_9LECA</name>
<evidence type="ECO:0000313" key="11">
    <source>
        <dbReference type="EMBL" id="KAK0515837.1"/>
    </source>
</evidence>
<proteinExistence type="inferred from homology"/>
<comment type="catalytic activity">
    <reaction evidence="1">
        <text>Random endo-hydrolysis of N-acetyl-beta-D-glucosaminide (1-&gt;4)-beta-linkages in chitin and chitodextrins.</text>
        <dbReference type="EC" id="3.2.1.14"/>
    </reaction>
</comment>
<keyword evidence="12" id="KW-1185">Reference proteome</keyword>
<dbReference type="GO" id="GO:0006032">
    <property type="term" value="P:chitin catabolic process"/>
    <property type="evidence" value="ECO:0007669"/>
    <property type="project" value="UniProtKB-KW"/>
</dbReference>
<evidence type="ECO:0000256" key="9">
    <source>
        <dbReference type="RuleBase" id="RU000489"/>
    </source>
</evidence>
<dbReference type="InterPro" id="IPR050314">
    <property type="entry name" value="Glycosyl_Hydrlase_18"/>
</dbReference>
<dbReference type="InterPro" id="IPR001223">
    <property type="entry name" value="Glyco_hydro18_cat"/>
</dbReference>
<evidence type="ECO:0000256" key="7">
    <source>
        <dbReference type="ARBA" id="ARBA00023295"/>
    </source>
</evidence>
<comment type="similarity">
    <text evidence="2">Belongs to the glycosyl hydrolase 18 family. Chitinase class V subfamily.</text>
</comment>
<dbReference type="InterPro" id="IPR011583">
    <property type="entry name" value="Chitinase_II/V-like_cat"/>
</dbReference>
<dbReference type="AlphaFoldDB" id="A0AA39R6L3"/>
<dbReference type="Pfam" id="PF00704">
    <property type="entry name" value="Glyco_hydro_18"/>
    <property type="match status" value="1"/>
</dbReference>
<dbReference type="SUPFAM" id="SSF54556">
    <property type="entry name" value="Chitinase insertion domain"/>
    <property type="match status" value="1"/>
</dbReference>
<dbReference type="PANTHER" id="PTHR11177">
    <property type="entry name" value="CHITINASE"/>
    <property type="match status" value="1"/>
</dbReference>
<sequence length="384" mass="41664">MASSQQAPKAEGSSHRWNIFKHKSTKQALPVQNGEISASIPINAVYYPNWRVYRQQPPSSMNLDFITHIFYAFAWVRSKGDLFFSDEYADIEMDLDGAKGCLGDLKAVKQQYPHIKTILSVGGGGEGSAPFPSVSSSGLVRSMFAQSARTMVDAYGLDGIDIDWEHPSDPKQGQHYVQLLSAVRKALPAPKYMLTSALPAGEWVLKNIDLAKAWPQLDLINVMTYDFAGPWTDACGYHAQLYSPKEPHNDAARLSCSSAVAHLTSKGVPAGKILLGIPTYGRSFLGAENVGDRFSGGGGEEGTFEYKDLPRPGSVVHFDEAAGAVYSVGGEAGFVTFDDPRTVHMKAQFAQQQGLAGLFFWTGTGDTKDGRSLVETGYRALHAS</sequence>
<dbReference type="GO" id="GO:0000272">
    <property type="term" value="P:polysaccharide catabolic process"/>
    <property type="evidence" value="ECO:0007669"/>
    <property type="project" value="UniProtKB-KW"/>
</dbReference>
<evidence type="ECO:0000256" key="1">
    <source>
        <dbReference type="ARBA" id="ARBA00000822"/>
    </source>
</evidence>
<evidence type="ECO:0000256" key="8">
    <source>
        <dbReference type="ARBA" id="ARBA00023326"/>
    </source>
</evidence>
<dbReference type="SUPFAM" id="SSF51445">
    <property type="entry name" value="(Trans)glycosidases"/>
    <property type="match status" value="1"/>
</dbReference>
<dbReference type="GO" id="GO:0008061">
    <property type="term" value="F:chitin binding"/>
    <property type="evidence" value="ECO:0007669"/>
    <property type="project" value="InterPro"/>
</dbReference>
<keyword evidence="6" id="KW-0119">Carbohydrate metabolism</keyword>
<keyword evidence="8" id="KW-0624">Polysaccharide degradation</keyword>
<evidence type="ECO:0000259" key="10">
    <source>
        <dbReference type="PROSITE" id="PS51910"/>
    </source>
</evidence>
<accession>A0AA39R6L3</accession>
<keyword evidence="7 9" id="KW-0326">Glycosidase</keyword>
<dbReference type="PROSITE" id="PS51910">
    <property type="entry name" value="GH18_2"/>
    <property type="match status" value="1"/>
</dbReference>
<evidence type="ECO:0000256" key="5">
    <source>
        <dbReference type="ARBA" id="ARBA00023024"/>
    </source>
</evidence>
<evidence type="ECO:0000313" key="12">
    <source>
        <dbReference type="Proteomes" id="UP001166286"/>
    </source>
</evidence>
<feature type="domain" description="GH18" evidence="10">
    <location>
        <begin position="41"/>
        <end position="384"/>
    </location>
</feature>
<evidence type="ECO:0000256" key="2">
    <source>
        <dbReference type="ARBA" id="ARBA00008682"/>
    </source>
</evidence>
<dbReference type="EMBL" id="JAFEKC020000003">
    <property type="protein sequence ID" value="KAK0515837.1"/>
    <property type="molecule type" value="Genomic_DNA"/>
</dbReference>
<dbReference type="PROSITE" id="PS01095">
    <property type="entry name" value="GH18_1"/>
    <property type="match status" value="1"/>
</dbReference>
<keyword evidence="5" id="KW-0146">Chitin degradation</keyword>
<protein>
    <recommendedName>
        <fullName evidence="3">chitinase</fullName>
        <ecNumber evidence="3">3.2.1.14</ecNumber>
    </recommendedName>
</protein>
<evidence type="ECO:0000256" key="4">
    <source>
        <dbReference type="ARBA" id="ARBA00022801"/>
    </source>
</evidence>
<evidence type="ECO:0000256" key="6">
    <source>
        <dbReference type="ARBA" id="ARBA00023277"/>
    </source>
</evidence>
<organism evidence="11 12">
    <name type="scientific">Cladonia borealis</name>
    <dbReference type="NCBI Taxonomy" id="184061"/>
    <lineage>
        <taxon>Eukaryota</taxon>
        <taxon>Fungi</taxon>
        <taxon>Dikarya</taxon>
        <taxon>Ascomycota</taxon>
        <taxon>Pezizomycotina</taxon>
        <taxon>Lecanoromycetes</taxon>
        <taxon>OSLEUM clade</taxon>
        <taxon>Lecanoromycetidae</taxon>
        <taxon>Lecanorales</taxon>
        <taxon>Lecanorineae</taxon>
        <taxon>Cladoniaceae</taxon>
        <taxon>Cladonia</taxon>
    </lineage>
</organism>
<dbReference type="EC" id="3.2.1.14" evidence="3"/>
<dbReference type="GO" id="GO:0005576">
    <property type="term" value="C:extracellular region"/>
    <property type="evidence" value="ECO:0007669"/>
    <property type="project" value="TreeGrafter"/>
</dbReference>
<dbReference type="SMART" id="SM00636">
    <property type="entry name" value="Glyco_18"/>
    <property type="match status" value="1"/>
</dbReference>
<keyword evidence="4 9" id="KW-0378">Hydrolase</keyword>
<dbReference type="Gene3D" id="3.10.50.10">
    <property type="match status" value="1"/>
</dbReference>
<gene>
    <name evidence="11" type="ORF">JMJ35_001871</name>
</gene>
<dbReference type="InterPro" id="IPR017853">
    <property type="entry name" value="GH"/>
</dbReference>
<dbReference type="Proteomes" id="UP001166286">
    <property type="component" value="Unassembled WGS sequence"/>
</dbReference>
<dbReference type="PANTHER" id="PTHR11177:SF228">
    <property type="entry name" value="CHITINASE"/>
    <property type="match status" value="1"/>
</dbReference>